<feature type="domain" description="Hcy-binding" evidence="20">
    <location>
        <begin position="40"/>
        <end position="360"/>
    </location>
</feature>
<keyword evidence="10 16" id="KW-0949">S-adenosyl-L-methionine</keyword>
<evidence type="ECO:0000256" key="1">
    <source>
        <dbReference type="ARBA" id="ARBA00001947"/>
    </source>
</evidence>
<organism evidence="25 26">
    <name type="scientific">Polarella glacialis</name>
    <name type="common">Dinoflagellate</name>
    <dbReference type="NCBI Taxonomy" id="89957"/>
    <lineage>
        <taxon>Eukaryota</taxon>
        <taxon>Sar</taxon>
        <taxon>Alveolata</taxon>
        <taxon>Dinophyceae</taxon>
        <taxon>Suessiales</taxon>
        <taxon>Suessiaceae</taxon>
        <taxon>Polarella</taxon>
    </lineage>
</organism>
<evidence type="ECO:0000256" key="7">
    <source>
        <dbReference type="ARBA" id="ARBA00022605"/>
    </source>
</evidence>
<comment type="cofactor">
    <cofactor evidence="1 16">
        <name>Zn(2+)</name>
        <dbReference type="ChEBI" id="CHEBI:29105"/>
    </cofactor>
</comment>
<evidence type="ECO:0000313" key="25">
    <source>
        <dbReference type="EMBL" id="CAE8603638.1"/>
    </source>
</evidence>
<evidence type="ECO:0000256" key="18">
    <source>
        <dbReference type="PIRSR" id="PIRSR000381-2"/>
    </source>
</evidence>
<keyword evidence="8 16" id="KW-0846">Cobalamin</keyword>
<keyword evidence="15 16" id="KW-0170">Cobalt</keyword>
<dbReference type="PROSITE" id="PS50970">
    <property type="entry name" value="HCY"/>
    <property type="match status" value="1"/>
</dbReference>
<dbReference type="EC" id="2.1.1.13" evidence="5 16"/>
<feature type="binding site" evidence="18">
    <location>
        <position position="757"/>
    </location>
    <ligand>
        <name>methylcob(III)alamin</name>
        <dbReference type="ChEBI" id="CHEBI:28115"/>
    </ligand>
</feature>
<reference evidence="25" key="1">
    <citation type="submission" date="2021-02" db="EMBL/GenBank/DDBJ databases">
        <authorList>
            <person name="Dougan E. K."/>
            <person name="Rhodes N."/>
            <person name="Thang M."/>
            <person name="Chan C."/>
        </authorList>
    </citation>
    <scope>NUCLEOTIDE SEQUENCE</scope>
</reference>
<evidence type="ECO:0000256" key="10">
    <source>
        <dbReference type="ARBA" id="ARBA00022691"/>
    </source>
</evidence>
<dbReference type="Gene3D" id="3.10.196.10">
    <property type="entry name" value="Vitamin B12-dependent methionine synthase, activation domain"/>
    <property type="match status" value="1"/>
</dbReference>
<dbReference type="InterPro" id="IPR006158">
    <property type="entry name" value="Cobalamin-bd"/>
</dbReference>
<evidence type="ECO:0000256" key="15">
    <source>
        <dbReference type="ARBA" id="ARBA00023285"/>
    </source>
</evidence>
<dbReference type="InterPro" id="IPR037010">
    <property type="entry name" value="VitB12-dep_Met_synth_activ_sf"/>
</dbReference>
<dbReference type="SUPFAM" id="SSF47644">
    <property type="entry name" value="Methionine synthase domain"/>
    <property type="match status" value="1"/>
</dbReference>
<dbReference type="OMA" id="LSTERYW"/>
<evidence type="ECO:0000259" key="22">
    <source>
        <dbReference type="PROSITE" id="PS50974"/>
    </source>
</evidence>
<comment type="pathway">
    <text evidence="3 16">Amino-acid biosynthesis; L-methionine biosynthesis via de novo pathway; L-methionine from L-homocysteine (MetH route): step 1/1.</text>
</comment>
<evidence type="ECO:0000256" key="14">
    <source>
        <dbReference type="ARBA" id="ARBA00023167"/>
    </source>
</evidence>
<dbReference type="GO" id="GO:0050667">
    <property type="term" value="P:homocysteine metabolic process"/>
    <property type="evidence" value="ECO:0007669"/>
    <property type="project" value="TreeGrafter"/>
</dbReference>
<name>A0A813EX77_POLGL</name>
<dbReference type="PIRSF" id="PIRSF000381">
    <property type="entry name" value="MetH"/>
    <property type="match status" value="1"/>
</dbReference>
<dbReference type="PANTHER" id="PTHR45833">
    <property type="entry name" value="METHIONINE SYNTHASE"/>
    <property type="match status" value="1"/>
</dbReference>
<dbReference type="Gene3D" id="1.10.1240.10">
    <property type="entry name" value="Methionine synthase domain"/>
    <property type="match status" value="1"/>
</dbReference>
<feature type="binding site" evidence="17">
    <location>
        <position position="334"/>
    </location>
    <ligand>
        <name>Zn(2+)</name>
        <dbReference type="ChEBI" id="CHEBI:29105"/>
    </ligand>
</feature>
<dbReference type="Pfam" id="PF00809">
    <property type="entry name" value="Pterin_bind"/>
    <property type="match status" value="1"/>
</dbReference>
<dbReference type="GO" id="GO:0008705">
    <property type="term" value="F:methionine synthase activity"/>
    <property type="evidence" value="ECO:0007669"/>
    <property type="project" value="UniProtKB-UniRule"/>
</dbReference>
<evidence type="ECO:0000256" key="17">
    <source>
        <dbReference type="PIRSR" id="PIRSR000381-1"/>
    </source>
</evidence>
<comment type="catalytic activity">
    <reaction evidence="16">
        <text>(6S)-5-methyl-5,6,7,8-tetrahydrofolate + L-homocysteine = (6S)-5,6,7,8-tetrahydrofolate + L-methionine</text>
        <dbReference type="Rhea" id="RHEA:11172"/>
        <dbReference type="ChEBI" id="CHEBI:18608"/>
        <dbReference type="ChEBI" id="CHEBI:57453"/>
        <dbReference type="ChEBI" id="CHEBI:57844"/>
        <dbReference type="ChEBI" id="CHEBI:58199"/>
        <dbReference type="EC" id="2.1.1.13"/>
    </reaction>
</comment>
<evidence type="ECO:0000256" key="13">
    <source>
        <dbReference type="ARBA" id="ARBA00022833"/>
    </source>
</evidence>
<evidence type="ECO:0000256" key="9">
    <source>
        <dbReference type="ARBA" id="ARBA00022679"/>
    </source>
</evidence>
<dbReference type="PANTHER" id="PTHR45833:SF1">
    <property type="entry name" value="METHIONINE SYNTHASE"/>
    <property type="match status" value="1"/>
</dbReference>
<dbReference type="Gene3D" id="3.40.50.280">
    <property type="entry name" value="Cobalamin-binding domain"/>
    <property type="match status" value="1"/>
</dbReference>
<evidence type="ECO:0000256" key="11">
    <source>
        <dbReference type="ARBA" id="ARBA00022723"/>
    </source>
</evidence>
<dbReference type="PROSITE" id="PS50972">
    <property type="entry name" value="PTERIN_BINDING"/>
    <property type="match status" value="1"/>
</dbReference>
<evidence type="ECO:0000259" key="20">
    <source>
        <dbReference type="PROSITE" id="PS50970"/>
    </source>
</evidence>
<dbReference type="Gene3D" id="3.20.20.20">
    <property type="entry name" value="Dihydropteroate synthase-like"/>
    <property type="match status" value="1"/>
</dbReference>
<dbReference type="SUPFAM" id="SSF51717">
    <property type="entry name" value="Dihydropteroate synthetase-like"/>
    <property type="match status" value="1"/>
</dbReference>
<evidence type="ECO:0000313" key="26">
    <source>
        <dbReference type="Proteomes" id="UP000654075"/>
    </source>
</evidence>
<feature type="binding site" evidence="18">
    <location>
        <position position="878"/>
    </location>
    <ligand>
        <name>methylcob(III)alamin</name>
        <dbReference type="ChEBI" id="CHEBI:28115"/>
    </ligand>
</feature>
<dbReference type="FunFam" id="1.10.1240.10:FF:000001">
    <property type="entry name" value="Methionine synthase"/>
    <property type="match status" value="1"/>
</dbReference>
<dbReference type="InterPro" id="IPR050554">
    <property type="entry name" value="Met_Synthase/Corrinoid"/>
</dbReference>
<feature type="binding site" evidence="18">
    <location>
        <position position="1211"/>
    </location>
    <ligand>
        <name>S-adenosyl-L-methionine</name>
        <dbReference type="ChEBI" id="CHEBI:59789"/>
    </ligand>
</feature>
<comment type="similarity">
    <text evidence="4">Belongs to the vitamin-B12 dependent methionine synthase family.</text>
</comment>
<dbReference type="InterPro" id="IPR003726">
    <property type="entry name" value="HCY_dom"/>
</dbReference>
<dbReference type="CDD" id="cd02069">
    <property type="entry name" value="methionine_synthase_B12_BD"/>
    <property type="match status" value="1"/>
</dbReference>
<dbReference type="GO" id="GO:0046653">
    <property type="term" value="P:tetrahydrofolate metabolic process"/>
    <property type="evidence" value="ECO:0007669"/>
    <property type="project" value="TreeGrafter"/>
</dbReference>
<dbReference type="InterPro" id="IPR033706">
    <property type="entry name" value="Met_synthase_B12-bd"/>
</dbReference>
<feature type="binding site" description="axial binding residue" evidence="17">
    <location>
        <position position="833"/>
    </location>
    <ligand>
        <name>methylcob(III)alamin</name>
        <dbReference type="ChEBI" id="CHEBI:28115"/>
    </ligand>
    <ligandPart>
        <name>Co</name>
        <dbReference type="ChEBI" id="CHEBI:27638"/>
    </ligandPart>
</feature>
<keyword evidence="14 16" id="KW-0486">Methionine biosynthesis</keyword>
<dbReference type="GO" id="GO:0031419">
    <property type="term" value="F:cobalamin binding"/>
    <property type="evidence" value="ECO:0007669"/>
    <property type="project" value="UniProtKB-UniRule"/>
</dbReference>
<dbReference type="OrthoDB" id="446484at2759"/>
<dbReference type="UniPathway" id="UPA00051">
    <property type="reaction ID" value="UER00081"/>
</dbReference>
<comment type="cofactor">
    <cofactor evidence="2 16 17">
        <name>methylcob(III)alamin</name>
        <dbReference type="ChEBI" id="CHEBI:28115"/>
    </cofactor>
</comment>
<dbReference type="FunFam" id="3.20.20.20:FF:000002">
    <property type="entry name" value="Methionine synthase"/>
    <property type="match status" value="1"/>
</dbReference>
<feature type="domain" description="B12-binding N-terminal" evidence="24">
    <location>
        <begin position="713"/>
        <end position="807"/>
    </location>
</feature>
<dbReference type="PROSITE" id="PS51332">
    <property type="entry name" value="B12_BINDING"/>
    <property type="match status" value="1"/>
</dbReference>
<evidence type="ECO:0000256" key="19">
    <source>
        <dbReference type="PROSITE-ProRule" id="PRU00333"/>
    </source>
</evidence>
<feature type="binding site" evidence="17">
    <location>
        <position position="276"/>
    </location>
    <ligand>
        <name>Zn(2+)</name>
        <dbReference type="ChEBI" id="CHEBI:29105"/>
    </ligand>
</feature>
<comment type="caution">
    <text evidence="25">The sequence shown here is derived from an EMBL/GenBank/DDBJ whole genome shotgun (WGS) entry which is preliminary data.</text>
</comment>
<dbReference type="Pfam" id="PF02965">
    <property type="entry name" value="Met_synt_B12"/>
    <property type="match status" value="1"/>
</dbReference>
<feature type="binding site" evidence="18">
    <location>
        <begin position="830"/>
        <end position="834"/>
    </location>
    <ligand>
        <name>methylcob(III)alamin</name>
        <dbReference type="ChEBI" id="CHEBI:28115"/>
    </ligand>
</feature>
<dbReference type="InterPro" id="IPR003759">
    <property type="entry name" value="Cbl-bd_cap"/>
</dbReference>
<evidence type="ECO:0000256" key="6">
    <source>
        <dbReference type="ARBA" id="ARBA00022603"/>
    </source>
</evidence>
<evidence type="ECO:0000256" key="16">
    <source>
        <dbReference type="PIRNR" id="PIRNR000381"/>
    </source>
</evidence>
<dbReference type="Gene3D" id="1.10.288.10">
    <property type="entry name" value="Cobalamin-dependent Methionine Synthase, domain 2"/>
    <property type="match status" value="1"/>
</dbReference>
<keyword evidence="13 16" id="KW-0862">Zinc</keyword>
<gene>
    <name evidence="25" type="ORF">PGLA1383_LOCUS21843</name>
</gene>
<evidence type="ECO:0000256" key="5">
    <source>
        <dbReference type="ARBA" id="ARBA00012032"/>
    </source>
</evidence>
<keyword evidence="26" id="KW-1185">Reference proteome</keyword>
<dbReference type="InterPro" id="IPR004223">
    <property type="entry name" value="VitB12-dep_Met_synth_activ_dom"/>
</dbReference>
<keyword evidence="7 16" id="KW-0028">Amino-acid biosynthesis</keyword>
<keyword evidence="9 16" id="KW-0808">Transferase</keyword>
<comment type="caution">
    <text evidence="19">Lacks conserved residue(s) required for the propagation of feature annotation.</text>
</comment>
<dbReference type="PROSITE" id="PS51337">
    <property type="entry name" value="B12_BINDING_NTER"/>
    <property type="match status" value="1"/>
</dbReference>
<dbReference type="Pfam" id="PF02310">
    <property type="entry name" value="B12-binding"/>
    <property type="match status" value="1"/>
</dbReference>
<evidence type="ECO:0000256" key="3">
    <source>
        <dbReference type="ARBA" id="ARBA00005178"/>
    </source>
</evidence>
<evidence type="ECO:0000256" key="8">
    <source>
        <dbReference type="ARBA" id="ARBA00022628"/>
    </source>
</evidence>
<evidence type="ECO:0000259" key="24">
    <source>
        <dbReference type="PROSITE" id="PS51337"/>
    </source>
</evidence>
<evidence type="ECO:0000259" key="23">
    <source>
        <dbReference type="PROSITE" id="PS51332"/>
    </source>
</evidence>
<dbReference type="FunFam" id="3.20.20.330:FF:000001">
    <property type="entry name" value="Methionine synthase"/>
    <property type="match status" value="1"/>
</dbReference>
<evidence type="ECO:0000259" key="21">
    <source>
        <dbReference type="PROSITE" id="PS50972"/>
    </source>
</evidence>
<dbReference type="SUPFAM" id="SSF56507">
    <property type="entry name" value="Methionine synthase activation domain-like"/>
    <property type="match status" value="1"/>
</dbReference>
<keyword evidence="12" id="KW-0677">Repeat</keyword>
<dbReference type="SUPFAM" id="SSF82282">
    <property type="entry name" value="Homocysteine S-methyltransferase"/>
    <property type="match status" value="1"/>
</dbReference>
<dbReference type="Pfam" id="PF02574">
    <property type="entry name" value="S-methyl_trans"/>
    <property type="match status" value="1"/>
</dbReference>
<dbReference type="GO" id="GO:0008270">
    <property type="term" value="F:zinc ion binding"/>
    <property type="evidence" value="ECO:0007669"/>
    <property type="project" value="UniProtKB-UniRule"/>
</dbReference>
<dbReference type="Pfam" id="PF02607">
    <property type="entry name" value="B12-binding_2"/>
    <property type="match status" value="1"/>
</dbReference>
<keyword evidence="6 16" id="KW-0489">Methyltransferase</keyword>
<protein>
    <recommendedName>
        <fullName evidence="5 16">Methionine synthase</fullName>
        <ecNumber evidence="5 16">2.1.1.13</ecNumber>
    </recommendedName>
    <alternativeName>
        <fullName evidence="16">5-methyltetrahydrofolate--homocysteine methyltransferase</fullName>
    </alternativeName>
</protein>
<feature type="domain" description="B12-binding" evidence="23">
    <location>
        <begin position="820"/>
        <end position="955"/>
    </location>
</feature>
<accession>A0A813EX77</accession>
<keyword evidence="11 16" id="KW-0479">Metal-binding</keyword>
<dbReference type="PROSITE" id="PS50974">
    <property type="entry name" value="ADOMET_ACTIVATION"/>
    <property type="match status" value="1"/>
</dbReference>
<dbReference type="InterPro" id="IPR036724">
    <property type="entry name" value="Cobalamin-bd_sf"/>
</dbReference>
<feature type="binding site" evidence="18">
    <location>
        <begin position="1268"/>
        <end position="1269"/>
    </location>
    <ligand>
        <name>S-adenosyl-L-methionine</name>
        <dbReference type="ChEBI" id="CHEBI:59789"/>
    </ligand>
</feature>
<dbReference type="InterPro" id="IPR011005">
    <property type="entry name" value="Dihydropteroate_synth-like_sf"/>
</dbReference>
<dbReference type="SUPFAM" id="SSF52242">
    <property type="entry name" value="Cobalamin (vitamin B12)-binding domain"/>
    <property type="match status" value="1"/>
</dbReference>
<dbReference type="GO" id="GO:0005829">
    <property type="term" value="C:cytosol"/>
    <property type="evidence" value="ECO:0007669"/>
    <property type="project" value="TreeGrafter"/>
</dbReference>
<evidence type="ECO:0000256" key="4">
    <source>
        <dbReference type="ARBA" id="ARBA00010398"/>
    </source>
</evidence>
<dbReference type="InterPro" id="IPR036589">
    <property type="entry name" value="HCY_dom_sf"/>
</dbReference>
<evidence type="ECO:0000256" key="2">
    <source>
        <dbReference type="ARBA" id="ARBA00001956"/>
    </source>
</evidence>
<comment type="function">
    <text evidence="16">Catalyzes the transfer of a methyl group from methyl-cobalamin to homocysteine, yielding enzyme-bound cob(I)alamin and methionine. Subsequently, remethylates the cofactor using methyltetrahydrofolate.</text>
</comment>
<dbReference type="InterPro" id="IPR011822">
    <property type="entry name" value="MetH"/>
</dbReference>
<dbReference type="Proteomes" id="UP000654075">
    <property type="component" value="Unassembled WGS sequence"/>
</dbReference>
<comment type="domain">
    <text evidence="16">Modular enzyme with four functionally distinct domains. The isolated Hcy-binding domain catalyzes methyl transfer from free methylcobalamin to homocysteine. The Hcy-binding domain in association with the pterin-binding domain catalyzes the methylation of cob(I)alamin by methyltetrahydrofolate and the methylation of homocysteine. The B12-binding domain binds the cofactor. The AdoMet activation domain binds S-adenosyl-L-methionine. Under aerobic conditions cob(I)alamin can be converted to inactive cob(II)alamin. Reductive methylation by S-adenosyl-L-methionine and flavodoxin regenerates methylcobalamin.</text>
</comment>
<feature type="domain" description="AdoMet activation" evidence="22">
    <location>
        <begin position="970"/>
        <end position="1307"/>
    </location>
</feature>
<dbReference type="SMART" id="SM01018">
    <property type="entry name" value="B12-binding_2"/>
    <property type="match status" value="1"/>
</dbReference>
<feature type="binding site" evidence="18">
    <location>
        <position position="882"/>
    </location>
    <ligand>
        <name>methylcob(III)alamin</name>
        <dbReference type="ChEBI" id="CHEBI:28115"/>
    </ligand>
</feature>
<evidence type="ECO:0000256" key="12">
    <source>
        <dbReference type="ARBA" id="ARBA00022737"/>
    </source>
</evidence>
<sequence length="1308" mass="145755">MPDPGVGVVDVCRIEGPQDTDKVAQKIIECQTPTPNEVVRYFNAELKKRICFLDDDYRGDRFKDFSELDVNGVPVSLKGNNDLLIFSKPELIQGIHEEFFRAGSDICETNTFNGTAISQGEYKMQAIVYELNKVGAQLAKKAAADVTKAEPHKPRFVAGAVGPTSRTLSVSPSVEDSSFRNVTWDELVESYKQQVSGLVDGGVDILMIETIFDTQNAKAAIFAVDEYFLETKKERLPVMLSATIVDNSGRTLSGQTVEAFYVSVKHAQAFTVGINCALGAAQMKGFYKKLADLNAGLCHVYPNACLPNAMGGYDEDPEMFSNNMLDYVLQQQFCGRLLRHKVKDCPGRKLPDLPKYATMQLSGLEPFFITPESGFQWVGERCNLMGSPKFKKLVDAYKWDEAMEVWLQQVDKKADILDFNFDSDLIDGQTAMGRFMRMCVTEPNVARLPFMIDSSKWDVVEEGLKCVQGKCIVNSISLKVGEEEFLRQAKLCMRYGAAVVIMAFDEQGQAATYDEKVRICQRSYRTLRQKLDFPPEDIIFDCNVLTIATGLPEHNTYAIDFINALAEIKRTCPCVSFSGGLSNLSFSFRGLNSLRDVMHSVFLYHAVPKGLNMSIVNPGGLPRYCDIDEHSRKLAEEVILNNSADGKHVERFLEYAEKAKNPPAAAAGGAAAGPAAAKDAWRSGTYTERLQHGPFGFPGNLLVPSPAARRSFLSTERYWDLSLQPPGSELISGIDKYITEDVEEARQDLKVPLYVIEGPLMQGMGIIGDLFGAGKMFLPQVIKSARVMKKAVAWLTPFMEKEKREAALANGTDPDQPKWNGVVLMATVKGDVHDIGKNIVGVVLGCNNYKVIDMGVMVPAEKILERAMEEKVDVIGLSGLITPSLDEMVYVAEQMKAKGMTLPLMIGGATTSTRHTAVRLAKKYDFGVIHVLDASRSCTVVSALLSKEKKNYLADIKEEYTEIRDEYYATLVDKKWKTIDQAQAKKPQMDWSKVPPRPQFIGNLCIKDHPIDGIMQYIDWTPFFQVHQLRGKYPNRDYPAIFKDSRVGEEAQKLFDEAKEMLAWIVKEGVMKCTGVVGIHPANSVGDDIEVYTNEDRDTVKCKFYGLRQQLGMNEATYMCQSDFIAPKGVAPDYISAFACTGGIGCHEQRMKCEETGDIDKAILLEAVADRLAEAFAELIHLKIRKTLWAYAPDENLSLEDMLKVKYQGIRPAPGYPSQPDHREKEQMWDLLDVNRLTEKKLELTDSHMMMPSASVSALVFAHPQAKYFSVGQVNIDQVKAYSARRGESGVEGTERWLGTTVLGYEKK</sequence>
<dbReference type="InterPro" id="IPR000489">
    <property type="entry name" value="Pterin-binding_dom"/>
</dbReference>
<proteinExistence type="inferred from homology"/>
<feature type="domain" description="Pterin-binding" evidence="21">
    <location>
        <begin position="375"/>
        <end position="636"/>
    </location>
</feature>
<dbReference type="FunFam" id="3.40.50.280:FF:000001">
    <property type="entry name" value="Methionine synthase"/>
    <property type="match status" value="1"/>
</dbReference>
<dbReference type="InterPro" id="IPR036594">
    <property type="entry name" value="Meth_synthase_dom"/>
</dbReference>
<dbReference type="EMBL" id="CAJNNV010015594">
    <property type="protein sequence ID" value="CAE8603638.1"/>
    <property type="molecule type" value="Genomic_DNA"/>
</dbReference>
<feature type="binding site" evidence="18">
    <location>
        <position position="1019"/>
    </location>
    <ligand>
        <name>S-adenosyl-L-methionine</name>
        <dbReference type="ChEBI" id="CHEBI:59789"/>
    </ligand>
</feature>
<dbReference type="Gene3D" id="3.20.20.330">
    <property type="entry name" value="Homocysteine-binding-like domain"/>
    <property type="match status" value="1"/>
</dbReference>
<feature type="binding site" evidence="18">
    <location>
        <position position="934"/>
    </location>
    <ligand>
        <name>methylcob(III)alamin</name>
        <dbReference type="ChEBI" id="CHEBI:28115"/>
    </ligand>
</feature>
<dbReference type="GO" id="GO:0032259">
    <property type="term" value="P:methylation"/>
    <property type="evidence" value="ECO:0007669"/>
    <property type="project" value="UniProtKB-KW"/>
</dbReference>